<evidence type="ECO:0008006" key="6">
    <source>
        <dbReference type="Google" id="ProtNLM"/>
    </source>
</evidence>
<evidence type="ECO:0000256" key="1">
    <source>
        <dbReference type="SAM" id="MobiDB-lite"/>
    </source>
</evidence>
<evidence type="ECO:0000313" key="5">
    <source>
        <dbReference type="Proteomes" id="UP000801864"/>
    </source>
</evidence>
<feature type="compositionally biased region" description="Polar residues" evidence="1">
    <location>
        <begin position="95"/>
        <end position="105"/>
    </location>
</feature>
<dbReference type="InterPro" id="IPR031359">
    <property type="entry name" value="NACHT_N"/>
</dbReference>
<evidence type="ECO:0000313" key="4">
    <source>
        <dbReference type="EMBL" id="KAF3057657.1"/>
    </source>
</evidence>
<dbReference type="Proteomes" id="UP000801864">
    <property type="component" value="Unassembled WGS sequence"/>
</dbReference>
<keyword evidence="5" id="KW-1185">Reference proteome</keyword>
<feature type="domain" description="NWD NACHT-NTPase N-terminal" evidence="2">
    <location>
        <begin position="47"/>
        <end position="288"/>
    </location>
</feature>
<comment type="caution">
    <text evidence="4">The sequence shown here is derived from an EMBL/GenBank/DDBJ whole genome shotgun (WGS) entry which is preliminary data.</text>
</comment>
<name>A0A9P4X512_9HYPO</name>
<dbReference type="Pfam" id="PF17100">
    <property type="entry name" value="NACHT_N"/>
    <property type="match status" value="1"/>
</dbReference>
<feature type="region of interest" description="Disordered" evidence="1">
    <location>
        <begin position="75"/>
        <end position="110"/>
    </location>
</feature>
<accession>A0A9P4X512</accession>
<reference evidence="4 5" key="1">
    <citation type="submission" date="2018-06" db="EMBL/GenBank/DDBJ databases">
        <title>Genome analysis of cellulolytic fungus Trichoderma lentiforme CFAM-422.</title>
        <authorList>
            <person name="Steindorff A.S."/>
            <person name="Formighieri E.F."/>
            <person name="Midorikawa G.E.O."/>
            <person name="Tamietti M.S."/>
            <person name="Ramos E.Z."/>
            <person name="Silva A.S."/>
            <person name="Bon E.P.S."/>
            <person name="Mendes T.D."/>
            <person name="Damaso M.C.T."/>
            <person name="Favaro L.C.L."/>
        </authorList>
    </citation>
    <scope>NUCLEOTIDE SEQUENCE [LARGE SCALE GENOMIC DNA]</scope>
    <source>
        <strain evidence="4 5">CFAM-422</strain>
    </source>
</reference>
<feature type="region of interest" description="Disordered" evidence="1">
    <location>
        <begin position="23"/>
        <end position="43"/>
    </location>
</feature>
<evidence type="ECO:0000259" key="3">
    <source>
        <dbReference type="Pfam" id="PF17106"/>
    </source>
</evidence>
<protein>
    <recommendedName>
        <fullName evidence="6">NWD NACHT-NTPase N-terminal domain-containing protein</fullName>
    </recommendedName>
</protein>
<dbReference type="Pfam" id="PF17106">
    <property type="entry name" value="NACHT_sigma"/>
    <property type="match status" value="1"/>
</dbReference>
<organism evidence="4 5">
    <name type="scientific">Trichoderma lentiforme</name>
    <dbReference type="NCBI Taxonomy" id="1567552"/>
    <lineage>
        <taxon>Eukaryota</taxon>
        <taxon>Fungi</taxon>
        <taxon>Dikarya</taxon>
        <taxon>Ascomycota</taxon>
        <taxon>Pezizomycotina</taxon>
        <taxon>Sordariomycetes</taxon>
        <taxon>Hypocreomycetidae</taxon>
        <taxon>Hypocreales</taxon>
        <taxon>Hypocreaceae</taxon>
        <taxon>Trichoderma</taxon>
    </lineage>
</organism>
<dbReference type="EMBL" id="QLNT01000028">
    <property type="protein sequence ID" value="KAF3057657.1"/>
    <property type="molecule type" value="Genomic_DNA"/>
</dbReference>
<feature type="domain" description="NACHT-NTPase sigma" evidence="3">
    <location>
        <begin position="332"/>
        <end position="370"/>
    </location>
</feature>
<proteinExistence type="predicted"/>
<sequence>MASKVNSKPIGFLRFTRHMPKLRKDQTFESTGLESETSDHSDKCKPSLWDRAYDGLKETDGQLVEEYEKLLSTQLQTNTGQKPSKPINLHDNTQKDTINAKNQIHGTDRNKRLEQLKTITDHGLEQLEDGRTKYRIFGHNFTLHNQLAQATRFIQNIRNVIDEAVRVSPYASLAWAGFSVILPIFMNPSIAEEASRNGCLYVTSRMQFYVKLESLLLSSDRLQASGLSAELEDRLIELYRQIIDFQIKVVRRVYLTRLARVKEDIIRHEDWEVMVAKIRESEKILSNDAKQVNDASMGRELEKLSGNAEKFFEDITSALVSPLTDRHRELIFRNDGSGIQYNTTGGKQNITTGNGKNFSEVTFTGTVMFN</sequence>
<gene>
    <name evidence="4" type="ORF">CFAM422_012272</name>
</gene>
<dbReference type="InterPro" id="IPR031353">
    <property type="entry name" value="NACHT_sigma"/>
</dbReference>
<dbReference type="AlphaFoldDB" id="A0A9P4X512"/>
<evidence type="ECO:0000259" key="2">
    <source>
        <dbReference type="Pfam" id="PF17100"/>
    </source>
</evidence>